<proteinExistence type="predicted"/>
<dbReference type="Proteomes" id="UP000001694">
    <property type="component" value="Chromosome"/>
</dbReference>
<dbReference type="EMBL" id="CP001014">
    <property type="protein sequence ID" value="ACB39522.1"/>
    <property type="molecule type" value="Genomic_DNA"/>
</dbReference>
<organism evidence="1 2">
    <name type="scientific">Pyrobaculum neutrophilum (strain DSM 2338 / JCM 9278 / NBRC 100436 / V24Sta)</name>
    <name type="common">Thermoproteus neutrophilus</name>
    <dbReference type="NCBI Taxonomy" id="444157"/>
    <lineage>
        <taxon>Archaea</taxon>
        <taxon>Thermoproteota</taxon>
        <taxon>Thermoprotei</taxon>
        <taxon>Thermoproteales</taxon>
        <taxon>Thermoproteaceae</taxon>
        <taxon>Pyrobaculum</taxon>
    </lineage>
</organism>
<name>B1YCK9_PYRNV</name>
<dbReference type="Gene3D" id="3.40.50.11700">
    <property type="match status" value="1"/>
</dbReference>
<sequence length="158" mass="18049">MEEVRLYARRAALEEASLNPEDFWKCVGDAAELFSERGSEYCLDIGGGVRALSLCLYTAALLAVRLWNTKIEAVYTMAEHAERIVQIDLMPILYVNELTRSNANARRRILEELAEGPLEDLGRYDKKILKEFTKHGLLNNDKLTEAGKTLLKYIQRRT</sequence>
<gene>
    <name evidence="1" type="ordered locus">Tneu_0580</name>
</gene>
<dbReference type="KEGG" id="tne:Tneu_0580"/>
<protein>
    <submittedName>
        <fullName evidence="1">Uncharacterized protein</fullName>
    </submittedName>
</protein>
<dbReference type="AlphaFoldDB" id="B1YCK9"/>
<evidence type="ECO:0000313" key="2">
    <source>
        <dbReference type="Proteomes" id="UP000001694"/>
    </source>
</evidence>
<dbReference type="eggNOG" id="arCOG07832">
    <property type="taxonomic scope" value="Archaea"/>
</dbReference>
<accession>B1YCK9</accession>
<reference evidence="1" key="1">
    <citation type="submission" date="2008-03" db="EMBL/GenBank/DDBJ databases">
        <title>Complete sequence of Thermoproteus neutrophilus V24Sta.</title>
        <authorList>
            <consortium name="US DOE Joint Genome Institute"/>
            <person name="Copeland A."/>
            <person name="Lucas S."/>
            <person name="Lapidus A."/>
            <person name="Glavina del Rio T."/>
            <person name="Dalin E."/>
            <person name="Tice H."/>
            <person name="Bruce D."/>
            <person name="Goodwin L."/>
            <person name="Pitluck S."/>
            <person name="Sims D."/>
            <person name="Brettin T."/>
            <person name="Detter J.C."/>
            <person name="Han C."/>
            <person name="Kuske C.R."/>
            <person name="Schmutz J."/>
            <person name="Larimer F."/>
            <person name="Land M."/>
            <person name="Hauser L."/>
            <person name="Kyrpides N."/>
            <person name="Mikhailova N."/>
            <person name="Biddle J.F."/>
            <person name="Zhang Z."/>
            <person name="Fitz-Gibbon S.T."/>
            <person name="Lowe T.M."/>
            <person name="Saltikov C."/>
            <person name="House C.H."/>
            <person name="Richardson P."/>
        </authorList>
    </citation>
    <scope>NUCLEOTIDE SEQUENCE [LARGE SCALE GENOMIC DNA]</scope>
    <source>
        <strain evidence="1">V24Sta</strain>
    </source>
</reference>
<dbReference type="HOGENOM" id="CLU_114821_0_0_2"/>
<keyword evidence="2" id="KW-1185">Reference proteome</keyword>
<evidence type="ECO:0000313" key="1">
    <source>
        <dbReference type="EMBL" id="ACB39522.1"/>
    </source>
</evidence>